<accession>A0ACB8Y8A0</accession>
<evidence type="ECO:0000313" key="1">
    <source>
        <dbReference type="EMBL" id="KAI3681001.1"/>
    </source>
</evidence>
<protein>
    <submittedName>
        <fullName evidence="1">Uncharacterized protein</fullName>
    </submittedName>
</protein>
<evidence type="ECO:0000313" key="2">
    <source>
        <dbReference type="Proteomes" id="UP001055879"/>
    </source>
</evidence>
<proteinExistence type="predicted"/>
<sequence length="86" mass="9546">MILIQRGRTLVQKYVEYKISKAEVKSKSKLKSTLKAKSKSFVINSNSKHWLNSDIHVLRPETLQVGTRTVESGGATEEVGTRTSAA</sequence>
<keyword evidence="2" id="KW-1185">Reference proteome</keyword>
<dbReference type="EMBL" id="CM042059">
    <property type="protein sequence ID" value="KAI3681001.1"/>
    <property type="molecule type" value="Genomic_DNA"/>
</dbReference>
<organism evidence="1 2">
    <name type="scientific">Arctium lappa</name>
    <name type="common">Greater burdock</name>
    <name type="synonym">Lappa major</name>
    <dbReference type="NCBI Taxonomy" id="4217"/>
    <lineage>
        <taxon>Eukaryota</taxon>
        <taxon>Viridiplantae</taxon>
        <taxon>Streptophyta</taxon>
        <taxon>Embryophyta</taxon>
        <taxon>Tracheophyta</taxon>
        <taxon>Spermatophyta</taxon>
        <taxon>Magnoliopsida</taxon>
        <taxon>eudicotyledons</taxon>
        <taxon>Gunneridae</taxon>
        <taxon>Pentapetalae</taxon>
        <taxon>asterids</taxon>
        <taxon>campanulids</taxon>
        <taxon>Asterales</taxon>
        <taxon>Asteraceae</taxon>
        <taxon>Carduoideae</taxon>
        <taxon>Cardueae</taxon>
        <taxon>Arctiinae</taxon>
        <taxon>Arctium</taxon>
    </lineage>
</organism>
<gene>
    <name evidence="1" type="ORF">L6452_35781</name>
</gene>
<reference evidence="2" key="1">
    <citation type="journal article" date="2022" name="Mol. Ecol. Resour.">
        <title>The genomes of chicory, endive, great burdock and yacon provide insights into Asteraceae palaeo-polyploidization history and plant inulin production.</title>
        <authorList>
            <person name="Fan W."/>
            <person name="Wang S."/>
            <person name="Wang H."/>
            <person name="Wang A."/>
            <person name="Jiang F."/>
            <person name="Liu H."/>
            <person name="Zhao H."/>
            <person name="Xu D."/>
            <person name="Zhang Y."/>
        </authorList>
    </citation>
    <scope>NUCLEOTIDE SEQUENCE [LARGE SCALE GENOMIC DNA]</scope>
    <source>
        <strain evidence="2">cv. Niubang</strain>
    </source>
</reference>
<name>A0ACB8Y8A0_ARCLA</name>
<comment type="caution">
    <text evidence="1">The sequence shown here is derived from an EMBL/GenBank/DDBJ whole genome shotgun (WGS) entry which is preliminary data.</text>
</comment>
<dbReference type="Proteomes" id="UP001055879">
    <property type="component" value="Linkage Group LG13"/>
</dbReference>
<reference evidence="1 2" key="2">
    <citation type="journal article" date="2022" name="Mol. Ecol. Resour.">
        <title>The genomes of chicory, endive, great burdock and yacon provide insights into Asteraceae paleo-polyploidization history and plant inulin production.</title>
        <authorList>
            <person name="Fan W."/>
            <person name="Wang S."/>
            <person name="Wang H."/>
            <person name="Wang A."/>
            <person name="Jiang F."/>
            <person name="Liu H."/>
            <person name="Zhao H."/>
            <person name="Xu D."/>
            <person name="Zhang Y."/>
        </authorList>
    </citation>
    <scope>NUCLEOTIDE SEQUENCE [LARGE SCALE GENOMIC DNA]</scope>
    <source>
        <strain evidence="2">cv. Niubang</strain>
    </source>
</reference>